<keyword evidence="3" id="KW-0479">Metal-binding</keyword>
<evidence type="ECO:0000256" key="4">
    <source>
        <dbReference type="ARBA" id="ARBA00022833"/>
    </source>
</evidence>
<dbReference type="GO" id="GO:1990456">
    <property type="term" value="P:mitochondrion-endoplasmic reticulum membrane tethering"/>
    <property type="evidence" value="ECO:0007669"/>
    <property type="project" value="InterPro"/>
</dbReference>
<feature type="domain" description="Phorbol-ester/DAG-type" evidence="9">
    <location>
        <begin position="966"/>
        <end position="1017"/>
    </location>
</feature>
<dbReference type="SMART" id="SM00109">
    <property type="entry name" value="C1"/>
    <property type="match status" value="1"/>
</dbReference>
<dbReference type="PROSITE" id="PS50081">
    <property type="entry name" value="ZF_DAG_PE_2"/>
    <property type="match status" value="1"/>
</dbReference>
<dbReference type="SUPFAM" id="SSF50156">
    <property type="entry name" value="PDZ domain-like"/>
    <property type="match status" value="1"/>
</dbReference>
<reference evidence="12" key="1">
    <citation type="submission" date="2022-01" db="EMBL/GenBank/DDBJ databases">
        <title>Genome Sequence Resource for Two Populations of Ditylenchus destructor, the Migratory Endoparasitic Phytonematode.</title>
        <authorList>
            <person name="Zhang H."/>
            <person name="Lin R."/>
            <person name="Xie B."/>
        </authorList>
    </citation>
    <scope>NUCLEOTIDE SEQUENCE</scope>
    <source>
        <strain evidence="12">BazhouSP</strain>
    </source>
</reference>
<evidence type="ECO:0000313" key="13">
    <source>
        <dbReference type="Proteomes" id="UP001201812"/>
    </source>
</evidence>
<dbReference type="GO" id="GO:0016020">
    <property type="term" value="C:membrane"/>
    <property type="evidence" value="ECO:0007669"/>
    <property type="project" value="UniProtKB-SubCell"/>
</dbReference>
<dbReference type="InterPro" id="IPR002219">
    <property type="entry name" value="PKC_DAG/PE"/>
</dbReference>
<dbReference type="Gene3D" id="3.30.60.20">
    <property type="match status" value="1"/>
</dbReference>
<dbReference type="InterPro" id="IPR046349">
    <property type="entry name" value="C1-like_sf"/>
</dbReference>
<dbReference type="Pfam" id="PF26547">
    <property type="entry name" value="PDZD8_N"/>
    <property type="match status" value="1"/>
</dbReference>
<gene>
    <name evidence="12" type="ORF">DdX_08905</name>
</gene>
<protein>
    <submittedName>
        <fullName evidence="12">PDZ domain-containing protein 8</fullName>
    </submittedName>
</protein>
<dbReference type="GO" id="GO:0046872">
    <property type="term" value="F:metal ion binding"/>
    <property type="evidence" value="ECO:0007669"/>
    <property type="project" value="UniProtKB-KW"/>
</dbReference>
<keyword evidence="4" id="KW-0862">Zinc</keyword>
<evidence type="ECO:0000256" key="6">
    <source>
        <dbReference type="ARBA" id="ARBA00023121"/>
    </source>
</evidence>
<sequence length="1288" mass="144843">MVWVFLLGFLSGILAVAVVGYIILFNAFGKPTPLPPFIDQFQPLKVPQELKNFLRSHPDEHKDTRKFRRWVYKKLQLELNDVTTRSAAGRIISGIQIRDLSVGNEFPLIKNIRVERFQMSEDREFFEELSFVVDVDYRGGFQTSVDVNMIFGRFAHLSIKVLRLAGKARIVLTRHPYAHWCFSFIEMPELDFKVESQFQGKQLKRMIPLITQAFRKTLQRKHVWPNYKIRYRPLLPNPFLQPSPPPSAFEHVEVTGKGLEVTILQCTRLNTKLVQSDENSSPYEVYCSISLDQRPFTGNTKADSIHCMSVMLNFSRKGPSDSIGLTFSKNKVIAVETGSTADKCGFKEGDTLLAINNVPIRNERQAMRMLSGTAGELIVLVERDLDHYMEEQEEFEEEEVLMDDGREEFVCVGTTKKKNHSTMKPCTLKIGASSSHHLLSTNVEHESERHARASSMCSSESPQPETPVKKEPISELSSSLPMRASFPVDLGDKGKSTPNSNVDKTEIINRESGELDHENERDRRQSSTPMSPFSLNTTATSPSARSEQEIDNEIAFDFPAEKINEQSLEEIVDKCGDCLTRTRSVRVPKLSIQQPSADLRRSRSESELFIANEPENDDVENSNINVDEELVARLNEDNLDEGEFEDAPIDPDDPSSTIRASVRNILASEEVPRDDKLDTSAPNENMGSPKVASRRERFQARANEMATKLHAGKSKVNDFFWRRTSHNKDLSPRSSFRSPSATAFAELAAESEDNCHTEEHGNNGSPLPPSHDVNQTAPAEVNVMDKSANVLWGQSLHFGLEKRVTRYLNVTVHARKKQSDSIPTGDLGSTIGGEVARPILLGHTSVYIPQVVDDCQLTLANCHREVFQLRPPPKYDDSEHPAEFADLARHTGFDSRLCYGDITLSFRFFPQGLPQSSIRVGTPDNQEQSTSGELHVEPTESHPLQSGRISPFDQTRNSTRPQTLYDHKWVPIQFKHGSLHCSTCTGRIWLKSGSRCSVCNIICHDKCQDKANRQHECIPDPTMARFDDDAHFEVLDGSDLGDSAIGSAMDTLPTIDLASSVDTDSIASSMQSRRRRIANKVSEKLTNTWKNVGAPRMRKISKQQSPTGNEGIMGPYDSVGYSGQTTEYQESKAATSSQQDSPEIPQLVSIAEILQKYFPDLHLQGSPLLSALLFEPGNAYNAEVISEAKACGKLVFDHLSDIEERKRRINEQIDEIQSRITYLANLRRTIVDKSGEEFESIDVRREALALLMLHYCTGLTECMDKEEQLEKQNVKGSPQKKPEQQTPE</sequence>
<feature type="region of interest" description="Disordered" evidence="8">
    <location>
        <begin position="665"/>
        <end position="693"/>
    </location>
</feature>
<dbReference type="InterPro" id="IPR001478">
    <property type="entry name" value="PDZ"/>
</dbReference>
<feature type="domain" description="SMP-LTD" evidence="11">
    <location>
        <begin position="46"/>
        <end position="233"/>
    </location>
</feature>
<dbReference type="InterPro" id="IPR036034">
    <property type="entry name" value="PDZ_sf"/>
</dbReference>
<dbReference type="PROSITE" id="PS00479">
    <property type="entry name" value="ZF_DAG_PE_1"/>
    <property type="match status" value="1"/>
</dbReference>
<feature type="compositionally biased region" description="Polar residues" evidence="8">
    <location>
        <begin position="917"/>
        <end position="932"/>
    </location>
</feature>
<dbReference type="SUPFAM" id="SSF57889">
    <property type="entry name" value="Cysteine-rich domain"/>
    <property type="match status" value="1"/>
</dbReference>
<evidence type="ECO:0000256" key="5">
    <source>
        <dbReference type="ARBA" id="ARBA00023055"/>
    </source>
</evidence>
<accession>A0AAD4N584</accession>
<evidence type="ECO:0000256" key="7">
    <source>
        <dbReference type="ARBA" id="ARBA00023136"/>
    </source>
</evidence>
<dbReference type="EMBL" id="JAKKPZ010000014">
    <property type="protein sequence ID" value="KAI1714015.1"/>
    <property type="molecule type" value="Genomic_DNA"/>
</dbReference>
<dbReference type="Pfam" id="PF17820">
    <property type="entry name" value="PDZ_6"/>
    <property type="match status" value="1"/>
</dbReference>
<dbReference type="InterPro" id="IPR039275">
    <property type="entry name" value="PDZD8"/>
</dbReference>
<evidence type="ECO:0000259" key="11">
    <source>
        <dbReference type="PROSITE" id="PS51847"/>
    </source>
</evidence>
<dbReference type="SMART" id="SM00228">
    <property type="entry name" value="PDZ"/>
    <property type="match status" value="1"/>
</dbReference>
<keyword evidence="13" id="KW-1185">Reference proteome</keyword>
<keyword evidence="5" id="KW-0445">Lipid transport</keyword>
<organism evidence="12 13">
    <name type="scientific">Ditylenchus destructor</name>
    <dbReference type="NCBI Taxonomy" id="166010"/>
    <lineage>
        <taxon>Eukaryota</taxon>
        <taxon>Metazoa</taxon>
        <taxon>Ecdysozoa</taxon>
        <taxon>Nematoda</taxon>
        <taxon>Chromadorea</taxon>
        <taxon>Rhabditida</taxon>
        <taxon>Tylenchina</taxon>
        <taxon>Tylenchomorpha</taxon>
        <taxon>Sphaerularioidea</taxon>
        <taxon>Anguinidae</taxon>
        <taxon>Anguininae</taxon>
        <taxon>Ditylenchus</taxon>
    </lineage>
</organism>
<dbReference type="PANTHER" id="PTHR21519">
    <property type="entry name" value="PDZ DOMAIN-CONTAINING PROTEIN 8"/>
    <property type="match status" value="1"/>
</dbReference>
<dbReference type="InterPro" id="IPR041489">
    <property type="entry name" value="PDZ_6"/>
</dbReference>
<dbReference type="Gene3D" id="2.30.42.10">
    <property type="match status" value="1"/>
</dbReference>
<feature type="compositionally biased region" description="Polar residues" evidence="8">
    <location>
        <begin position="526"/>
        <end position="545"/>
    </location>
</feature>
<feature type="region of interest" description="Disordered" evidence="8">
    <location>
        <begin position="1268"/>
        <end position="1288"/>
    </location>
</feature>
<feature type="compositionally biased region" description="Polar residues" evidence="8">
    <location>
        <begin position="1121"/>
        <end position="1141"/>
    </location>
</feature>
<feature type="domain" description="PDZ" evidence="10">
    <location>
        <begin position="309"/>
        <end position="385"/>
    </location>
</feature>
<dbReference type="PROSITE" id="PS50106">
    <property type="entry name" value="PDZ"/>
    <property type="match status" value="1"/>
</dbReference>
<feature type="region of interest" description="Disordered" evidence="8">
    <location>
        <begin position="751"/>
        <end position="775"/>
    </location>
</feature>
<evidence type="ECO:0000256" key="1">
    <source>
        <dbReference type="ARBA" id="ARBA00004370"/>
    </source>
</evidence>
<dbReference type="InterPro" id="IPR031468">
    <property type="entry name" value="SMP_LBD"/>
</dbReference>
<dbReference type="CDD" id="cd21674">
    <property type="entry name" value="SMP_PDZD8"/>
    <property type="match status" value="1"/>
</dbReference>
<feature type="region of interest" description="Disordered" evidence="8">
    <location>
        <begin position="1098"/>
        <end position="1142"/>
    </location>
</feature>
<dbReference type="GO" id="GO:0008289">
    <property type="term" value="F:lipid binding"/>
    <property type="evidence" value="ECO:0007669"/>
    <property type="project" value="UniProtKB-KW"/>
</dbReference>
<dbReference type="Proteomes" id="UP001201812">
    <property type="component" value="Unassembled WGS sequence"/>
</dbReference>
<keyword evidence="6" id="KW-0446">Lipid-binding</keyword>
<evidence type="ECO:0000256" key="3">
    <source>
        <dbReference type="ARBA" id="ARBA00022723"/>
    </source>
</evidence>
<proteinExistence type="predicted"/>
<feature type="compositionally biased region" description="Polar residues" evidence="8">
    <location>
        <begin position="942"/>
        <end position="957"/>
    </location>
</feature>
<evidence type="ECO:0000256" key="2">
    <source>
        <dbReference type="ARBA" id="ARBA00022448"/>
    </source>
</evidence>
<name>A0AAD4N584_9BILA</name>
<dbReference type="PANTHER" id="PTHR21519:SF1">
    <property type="entry name" value="PDZ DOMAIN-CONTAINING PROTEIN 8"/>
    <property type="match status" value="1"/>
</dbReference>
<evidence type="ECO:0000259" key="9">
    <source>
        <dbReference type="PROSITE" id="PS50081"/>
    </source>
</evidence>
<keyword evidence="2" id="KW-0813">Transport</keyword>
<dbReference type="GO" id="GO:0006869">
    <property type="term" value="P:lipid transport"/>
    <property type="evidence" value="ECO:0007669"/>
    <property type="project" value="UniProtKB-KW"/>
</dbReference>
<evidence type="ECO:0000313" key="12">
    <source>
        <dbReference type="EMBL" id="KAI1714015.1"/>
    </source>
</evidence>
<evidence type="ECO:0000259" key="10">
    <source>
        <dbReference type="PROSITE" id="PS50106"/>
    </source>
</evidence>
<dbReference type="PROSITE" id="PS51847">
    <property type="entry name" value="SMP"/>
    <property type="match status" value="1"/>
</dbReference>
<dbReference type="GO" id="GO:0051560">
    <property type="term" value="P:mitochondrial calcium ion homeostasis"/>
    <property type="evidence" value="ECO:0007669"/>
    <property type="project" value="InterPro"/>
</dbReference>
<comment type="caution">
    <text evidence="12">The sequence shown here is derived from an EMBL/GenBank/DDBJ whole genome shotgun (WGS) entry which is preliminary data.</text>
</comment>
<evidence type="ECO:0000256" key="8">
    <source>
        <dbReference type="SAM" id="MobiDB-lite"/>
    </source>
</evidence>
<comment type="subcellular location">
    <subcellularLocation>
        <location evidence="1">Membrane</location>
    </subcellularLocation>
</comment>
<keyword evidence="7" id="KW-0472">Membrane</keyword>
<feature type="compositionally biased region" description="Basic and acidic residues" evidence="8">
    <location>
        <begin position="503"/>
        <end position="525"/>
    </location>
</feature>
<dbReference type="InterPro" id="IPR058801">
    <property type="entry name" value="PDZD8_N"/>
</dbReference>
<dbReference type="GO" id="GO:0044233">
    <property type="term" value="C:mitochondria-associated endoplasmic reticulum membrane contact site"/>
    <property type="evidence" value="ECO:0007669"/>
    <property type="project" value="InterPro"/>
</dbReference>
<feature type="region of interest" description="Disordered" evidence="8">
    <location>
        <begin position="917"/>
        <end position="957"/>
    </location>
</feature>
<feature type="region of interest" description="Disordered" evidence="8">
    <location>
        <begin position="442"/>
        <end position="548"/>
    </location>
</feature>
<dbReference type="GO" id="GO:0005739">
    <property type="term" value="C:mitochondrion"/>
    <property type="evidence" value="ECO:0007669"/>
    <property type="project" value="GOC"/>
</dbReference>